<keyword evidence="2" id="KW-0732">Signal</keyword>
<name>A0A2U1IY15_SMIAN</name>
<feature type="region of interest" description="Disordered" evidence="1">
    <location>
        <begin position="443"/>
        <end position="489"/>
    </location>
</feature>
<dbReference type="EMBL" id="MBFU01000751">
    <property type="protein sequence ID" value="PVZ97710.1"/>
    <property type="molecule type" value="Genomic_DNA"/>
</dbReference>
<organism evidence="3 4">
    <name type="scientific">Smittium angustum</name>
    <dbReference type="NCBI Taxonomy" id="133377"/>
    <lineage>
        <taxon>Eukaryota</taxon>
        <taxon>Fungi</taxon>
        <taxon>Fungi incertae sedis</taxon>
        <taxon>Zoopagomycota</taxon>
        <taxon>Kickxellomycotina</taxon>
        <taxon>Harpellomycetes</taxon>
        <taxon>Harpellales</taxon>
        <taxon>Legeriomycetaceae</taxon>
        <taxon>Smittium</taxon>
    </lineage>
</organism>
<dbReference type="AlphaFoldDB" id="A0A2U1IY15"/>
<feature type="non-terminal residue" evidence="3">
    <location>
        <position position="489"/>
    </location>
</feature>
<proteinExistence type="predicted"/>
<feature type="region of interest" description="Disordered" evidence="1">
    <location>
        <begin position="413"/>
        <end position="432"/>
    </location>
</feature>
<evidence type="ECO:0000256" key="2">
    <source>
        <dbReference type="SAM" id="SignalP"/>
    </source>
</evidence>
<protein>
    <submittedName>
        <fullName evidence="3">Uncharacterized protein</fullName>
    </submittedName>
</protein>
<gene>
    <name evidence="3" type="ORF">BB558_006325</name>
</gene>
<evidence type="ECO:0000313" key="3">
    <source>
        <dbReference type="EMBL" id="PVZ97710.1"/>
    </source>
</evidence>
<evidence type="ECO:0000313" key="4">
    <source>
        <dbReference type="Proteomes" id="UP000245591"/>
    </source>
</evidence>
<feature type="compositionally biased region" description="Basic and acidic residues" evidence="1">
    <location>
        <begin position="422"/>
        <end position="431"/>
    </location>
</feature>
<dbReference type="Proteomes" id="UP000245591">
    <property type="component" value="Unassembled WGS sequence"/>
</dbReference>
<feature type="signal peptide" evidence="2">
    <location>
        <begin position="1"/>
        <end position="19"/>
    </location>
</feature>
<reference evidence="3 4" key="1">
    <citation type="journal article" date="2018" name="MBio">
        <title>Comparative Genomics Reveals the Core Gene Toolbox for the Fungus-Insect Symbiosis.</title>
        <authorList>
            <person name="Wang Y."/>
            <person name="Stata M."/>
            <person name="Wang W."/>
            <person name="Stajich J.E."/>
            <person name="White M.M."/>
            <person name="Moncalvo J.M."/>
        </authorList>
    </citation>
    <scope>NUCLEOTIDE SEQUENCE [LARGE SCALE GENOMIC DNA]</scope>
    <source>
        <strain evidence="3 4">AUS-126-30</strain>
    </source>
</reference>
<evidence type="ECO:0000256" key="1">
    <source>
        <dbReference type="SAM" id="MobiDB-lite"/>
    </source>
</evidence>
<feature type="chain" id="PRO_5015643597" evidence="2">
    <location>
        <begin position="20"/>
        <end position="489"/>
    </location>
</feature>
<keyword evidence="4" id="KW-1185">Reference proteome</keyword>
<sequence length="489" mass="51167">MFIKSISIAILSLASVSFAGTCTNDGAERCLQANGLGRAYAKCESGNQVVYNCDASESCYGNGYEGSMNLFLEGINGNANSLNQFITNARTSLFTDPNAITQFSNAFSGGIANNKQRLVTGYTSTLNQLSSSTGQNQVISAARKFMGAASQNNNGLGFLATDLATNSLKSKDNLSGFASLITTGIKSTTPNASQDSAAIADTQRALSNLNLVLNMYYPTTLGKVFTGNFAPKSLATNLRMATNGNVNATSSALGTLLGGINGYQQYTSGFVGGALTASNTMSANVNTAILNRIFAAYKPRTQSTSTVTNFINGAANAVAVMKNRAAGPITSAFSLFRSNIPNNCGCTDTPTYNNFMLIGVLVILSSLVTPASSCCYPNTVQLAIRSLPITINSHIQPQQTNVFSTIPDSKGSINSSKLLDTGPEKNPEENGQKLNVLQVKQENHKKYEKEATVTATASNKNNVSGSSGAGSTLDISSSTASVTENKTST</sequence>
<comment type="caution">
    <text evidence="3">The sequence shown here is derived from an EMBL/GenBank/DDBJ whole genome shotgun (WGS) entry which is preliminary data.</text>
</comment>
<feature type="compositionally biased region" description="Polar residues" evidence="1">
    <location>
        <begin position="453"/>
        <end position="489"/>
    </location>
</feature>
<accession>A0A2U1IY15</accession>